<protein>
    <recommendedName>
        <fullName evidence="4">Ig-like domain-containing protein</fullName>
    </recommendedName>
</protein>
<dbReference type="OrthoDB" id="6431884at2759"/>
<reference evidence="2" key="1">
    <citation type="submission" date="2020-08" db="EMBL/GenBank/DDBJ databases">
        <title>Genome sequencing and assembly of the red palm weevil Rhynchophorus ferrugineus.</title>
        <authorList>
            <person name="Dias G.B."/>
            <person name="Bergman C.M."/>
            <person name="Manee M."/>
        </authorList>
    </citation>
    <scope>NUCLEOTIDE SEQUENCE</scope>
    <source>
        <strain evidence="2">AA-2017</strain>
        <tissue evidence="2">Whole larva</tissue>
    </source>
</reference>
<evidence type="ECO:0000256" key="1">
    <source>
        <dbReference type="SAM" id="MobiDB-lite"/>
    </source>
</evidence>
<evidence type="ECO:0008006" key="4">
    <source>
        <dbReference type="Google" id="ProtNLM"/>
    </source>
</evidence>
<organism evidence="2 3">
    <name type="scientific">Rhynchophorus ferrugineus</name>
    <name type="common">Red palm weevil</name>
    <name type="synonym">Curculio ferrugineus</name>
    <dbReference type="NCBI Taxonomy" id="354439"/>
    <lineage>
        <taxon>Eukaryota</taxon>
        <taxon>Metazoa</taxon>
        <taxon>Ecdysozoa</taxon>
        <taxon>Arthropoda</taxon>
        <taxon>Hexapoda</taxon>
        <taxon>Insecta</taxon>
        <taxon>Pterygota</taxon>
        <taxon>Neoptera</taxon>
        <taxon>Endopterygota</taxon>
        <taxon>Coleoptera</taxon>
        <taxon>Polyphaga</taxon>
        <taxon>Cucujiformia</taxon>
        <taxon>Curculionidae</taxon>
        <taxon>Dryophthorinae</taxon>
        <taxon>Rhynchophorus</taxon>
    </lineage>
</organism>
<name>A0A834HY78_RHYFE</name>
<keyword evidence="3" id="KW-1185">Reference proteome</keyword>
<dbReference type="EMBL" id="JAACXV010014228">
    <property type="protein sequence ID" value="KAF7269403.1"/>
    <property type="molecule type" value="Genomic_DNA"/>
</dbReference>
<dbReference type="PANTHER" id="PTHR23278">
    <property type="entry name" value="SIDESTEP PROTEIN"/>
    <property type="match status" value="1"/>
</dbReference>
<dbReference type="Proteomes" id="UP000625711">
    <property type="component" value="Unassembled WGS sequence"/>
</dbReference>
<dbReference type="InterPro" id="IPR036179">
    <property type="entry name" value="Ig-like_dom_sf"/>
</dbReference>
<dbReference type="PANTHER" id="PTHR23278:SF26">
    <property type="entry name" value="SIDESTEP III, ISOFORM O"/>
    <property type="match status" value="1"/>
</dbReference>
<accession>A0A834HY78</accession>
<feature type="region of interest" description="Disordered" evidence="1">
    <location>
        <begin position="190"/>
        <end position="210"/>
    </location>
</feature>
<evidence type="ECO:0000313" key="2">
    <source>
        <dbReference type="EMBL" id="KAF7269403.1"/>
    </source>
</evidence>
<dbReference type="AlphaFoldDB" id="A0A834HY78"/>
<gene>
    <name evidence="2" type="ORF">GWI33_017568</name>
</gene>
<sequence>MTASGDERHSQAVANEEFRVFGWRPWSWRFIQIFFRVDVRGRPVNKALRWSDKEVFGPRAYFVFVSKPAALTLEGVQLDDQGIYRCRVDFKTSPTRNFAINLTVIVPPHQLILYDNSGRDVSNVVGPLQEGSDLILTCEVRGETIILFILNETETNESEPAFVRDFLPSRPPVPSLSILYPDKQKENLQPGLSANGIRKNPVETGRKRSRTISGCIKETTEIREPPFLIKIYRAGITGSTCTASLNRYAARMVGDYAAGTDSTTLMKRIH</sequence>
<dbReference type="SUPFAM" id="SSF48726">
    <property type="entry name" value="Immunoglobulin"/>
    <property type="match status" value="1"/>
</dbReference>
<proteinExistence type="predicted"/>
<dbReference type="Gene3D" id="2.60.40.10">
    <property type="entry name" value="Immunoglobulins"/>
    <property type="match status" value="1"/>
</dbReference>
<evidence type="ECO:0000313" key="3">
    <source>
        <dbReference type="Proteomes" id="UP000625711"/>
    </source>
</evidence>
<dbReference type="InterPro" id="IPR013783">
    <property type="entry name" value="Ig-like_fold"/>
</dbReference>
<comment type="caution">
    <text evidence="2">The sequence shown here is derived from an EMBL/GenBank/DDBJ whole genome shotgun (WGS) entry which is preliminary data.</text>
</comment>